<feature type="transmembrane region" description="Helical" evidence="1">
    <location>
        <begin position="81"/>
        <end position="102"/>
    </location>
</feature>
<dbReference type="EMBL" id="UINC01191779">
    <property type="protein sequence ID" value="SVE06585.1"/>
    <property type="molecule type" value="Genomic_DNA"/>
</dbReference>
<feature type="non-terminal residue" evidence="3">
    <location>
        <position position="1"/>
    </location>
</feature>
<feature type="non-terminal residue" evidence="3">
    <location>
        <position position="251"/>
    </location>
</feature>
<gene>
    <name evidence="3" type="ORF">METZ01_LOCUS459439</name>
</gene>
<keyword evidence="1" id="KW-0812">Transmembrane</keyword>
<dbReference type="InterPro" id="IPR020846">
    <property type="entry name" value="MFS_dom"/>
</dbReference>
<dbReference type="PROSITE" id="PS50850">
    <property type="entry name" value="MFS"/>
    <property type="match status" value="1"/>
</dbReference>
<dbReference type="AlphaFoldDB" id="A0A383AHC5"/>
<feature type="domain" description="Major facilitator superfamily (MFS) profile" evidence="2">
    <location>
        <begin position="35"/>
        <end position="251"/>
    </location>
</feature>
<name>A0A383AHC5_9ZZZZ</name>
<dbReference type="PANTHER" id="PTHR23524:SF1">
    <property type="entry name" value="MRH DOMAIN-CONTAINING PROTEIN-RELATED"/>
    <property type="match status" value="1"/>
</dbReference>
<dbReference type="Pfam" id="PF07690">
    <property type="entry name" value="MFS_1"/>
    <property type="match status" value="1"/>
</dbReference>
<feature type="transmembrane region" description="Helical" evidence="1">
    <location>
        <begin position="189"/>
        <end position="212"/>
    </location>
</feature>
<dbReference type="Gene3D" id="1.20.1250.20">
    <property type="entry name" value="MFS general substrate transporter like domains"/>
    <property type="match status" value="1"/>
</dbReference>
<protein>
    <recommendedName>
        <fullName evidence="2">Major facilitator superfamily (MFS) profile domain-containing protein</fullName>
    </recommendedName>
</protein>
<feature type="transmembrane region" description="Helical" evidence="1">
    <location>
        <begin position="155"/>
        <end position="177"/>
    </location>
</feature>
<organism evidence="3">
    <name type="scientific">marine metagenome</name>
    <dbReference type="NCBI Taxonomy" id="408172"/>
    <lineage>
        <taxon>unclassified sequences</taxon>
        <taxon>metagenomes</taxon>
        <taxon>ecological metagenomes</taxon>
    </lineage>
</organism>
<sequence>VVAFGLQKGTPTEEQKKIPYLEQIKSGWAEGKNPRIMLAYASAFVARPDLVILGSFLTAWATLTGVNSDDYLISIAVRKSIVVFITVSTTALIATPFLGYIVDKVDRIKAIPWYMGIAALAYLSMFLVESDFYLEVMRSITGNQELVINILSKEAVPLLILLGIGQQCAFVSATTLLGQEAPKIKRGAIVGVFNLAGALGILICVLIGGWTFDNIHPSAPFVFMGFCNFSVALFALYVNRVAPTGSQIQEQ</sequence>
<dbReference type="InterPro" id="IPR036259">
    <property type="entry name" value="MFS_trans_sf"/>
</dbReference>
<evidence type="ECO:0000256" key="1">
    <source>
        <dbReference type="SAM" id="Phobius"/>
    </source>
</evidence>
<dbReference type="PANTHER" id="PTHR23524">
    <property type="entry name" value="TRANSPORTER, PUTATIVE (AFU_ORTHOLOGUE AFUA_8G04850)-RELATED"/>
    <property type="match status" value="1"/>
</dbReference>
<accession>A0A383AHC5</accession>
<feature type="transmembrane region" description="Helical" evidence="1">
    <location>
        <begin position="218"/>
        <end position="238"/>
    </location>
</feature>
<dbReference type="GO" id="GO:0022857">
    <property type="term" value="F:transmembrane transporter activity"/>
    <property type="evidence" value="ECO:0007669"/>
    <property type="project" value="InterPro"/>
</dbReference>
<feature type="transmembrane region" description="Helical" evidence="1">
    <location>
        <begin position="38"/>
        <end position="61"/>
    </location>
</feature>
<keyword evidence="1" id="KW-1133">Transmembrane helix</keyword>
<dbReference type="InterPro" id="IPR011701">
    <property type="entry name" value="MFS"/>
</dbReference>
<dbReference type="SUPFAM" id="SSF103473">
    <property type="entry name" value="MFS general substrate transporter"/>
    <property type="match status" value="1"/>
</dbReference>
<evidence type="ECO:0000259" key="2">
    <source>
        <dbReference type="PROSITE" id="PS50850"/>
    </source>
</evidence>
<keyword evidence="1" id="KW-0472">Membrane</keyword>
<reference evidence="3" key="1">
    <citation type="submission" date="2018-05" db="EMBL/GenBank/DDBJ databases">
        <authorList>
            <person name="Lanie J.A."/>
            <person name="Ng W.-L."/>
            <person name="Kazmierczak K.M."/>
            <person name="Andrzejewski T.M."/>
            <person name="Davidsen T.M."/>
            <person name="Wayne K.J."/>
            <person name="Tettelin H."/>
            <person name="Glass J.I."/>
            <person name="Rusch D."/>
            <person name="Podicherti R."/>
            <person name="Tsui H.-C.T."/>
            <person name="Winkler M.E."/>
        </authorList>
    </citation>
    <scope>NUCLEOTIDE SEQUENCE</scope>
</reference>
<feature type="transmembrane region" description="Helical" evidence="1">
    <location>
        <begin position="111"/>
        <end position="128"/>
    </location>
</feature>
<proteinExistence type="predicted"/>
<evidence type="ECO:0000313" key="3">
    <source>
        <dbReference type="EMBL" id="SVE06585.1"/>
    </source>
</evidence>